<dbReference type="SUPFAM" id="SSF75217">
    <property type="entry name" value="alpha/beta knot"/>
    <property type="match status" value="1"/>
</dbReference>
<evidence type="ECO:0000313" key="4">
    <source>
        <dbReference type="EMBL" id="HHL43597.1"/>
    </source>
</evidence>
<protein>
    <submittedName>
        <fullName evidence="4">TrmH family RNA methyltransferase</fullName>
    </submittedName>
</protein>
<evidence type="ECO:0000259" key="3">
    <source>
        <dbReference type="Pfam" id="PF00588"/>
    </source>
</evidence>
<feature type="domain" description="tRNA/rRNA methyltransferase SpoU type" evidence="3">
    <location>
        <begin position="10"/>
        <end position="139"/>
    </location>
</feature>
<organism evidence="4">
    <name type="scientific">Hellea balneolensis</name>
    <dbReference type="NCBI Taxonomy" id="287478"/>
    <lineage>
        <taxon>Bacteria</taxon>
        <taxon>Pseudomonadati</taxon>
        <taxon>Pseudomonadota</taxon>
        <taxon>Alphaproteobacteria</taxon>
        <taxon>Maricaulales</taxon>
        <taxon>Robiginitomaculaceae</taxon>
        <taxon>Hellea</taxon>
    </lineage>
</organism>
<dbReference type="EMBL" id="DRMJ01000433">
    <property type="protein sequence ID" value="HHL43597.1"/>
    <property type="molecule type" value="Genomic_DNA"/>
</dbReference>
<keyword evidence="1 4" id="KW-0489">Methyltransferase</keyword>
<dbReference type="Proteomes" id="UP000885830">
    <property type="component" value="Unassembled WGS sequence"/>
</dbReference>
<comment type="caution">
    <text evidence="4">The sequence shown here is derived from an EMBL/GenBank/DDBJ whole genome shotgun (WGS) entry which is preliminary data.</text>
</comment>
<proteinExistence type="predicted"/>
<evidence type="ECO:0000256" key="2">
    <source>
        <dbReference type="ARBA" id="ARBA00022679"/>
    </source>
</evidence>
<keyword evidence="2" id="KW-0808">Transferase</keyword>
<dbReference type="GO" id="GO:0032259">
    <property type="term" value="P:methylation"/>
    <property type="evidence" value="ECO:0007669"/>
    <property type="project" value="UniProtKB-KW"/>
</dbReference>
<dbReference type="InterPro" id="IPR029026">
    <property type="entry name" value="tRNA_m1G_MTases_N"/>
</dbReference>
<dbReference type="GO" id="GO:0006396">
    <property type="term" value="P:RNA processing"/>
    <property type="evidence" value="ECO:0007669"/>
    <property type="project" value="InterPro"/>
</dbReference>
<dbReference type="AlphaFoldDB" id="A0A7C5LTJ5"/>
<dbReference type="GO" id="GO:0008173">
    <property type="term" value="F:RNA methyltransferase activity"/>
    <property type="evidence" value="ECO:0007669"/>
    <property type="project" value="InterPro"/>
</dbReference>
<evidence type="ECO:0000256" key="1">
    <source>
        <dbReference type="ARBA" id="ARBA00022603"/>
    </source>
</evidence>
<reference evidence="4" key="1">
    <citation type="journal article" date="2020" name="mSystems">
        <title>Genome- and Community-Level Interaction Insights into Carbon Utilization and Element Cycling Functions of Hydrothermarchaeota in Hydrothermal Sediment.</title>
        <authorList>
            <person name="Zhou Z."/>
            <person name="Liu Y."/>
            <person name="Xu W."/>
            <person name="Pan J."/>
            <person name="Luo Z.H."/>
            <person name="Li M."/>
        </authorList>
    </citation>
    <scope>NUCLEOTIDE SEQUENCE [LARGE SCALE GENOMIC DNA]</scope>
    <source>
        <strain evidence="4">HyVt-485</strain>
    </source>
</reference>
<dbReference type="Gene3D" id="3.40.1280.10">
    <property type="match status" value="1"/>
</dbReference>
<accession>A0A7C5LTJ5</accession>
<dbReference type="InterPro" id="IPR029028">
    <property type="entry name" value="Alpha/beta_knot_MTases"/>
</dbReference>
<name>A0A7C5LTJ5_9PROT</name>
<dbReference type="InterPro" id="IPR001537">
    <property type="entry name" value="SpoU_MeTrfase"/>
</dbReference>
<sequence length="174" mass="19007">MRGYFGIGSEGISKAANLGAVMRTAHAFGASFVYTVNAAHKLRAINQTDTSRTLGHVPYYQWDTIDDMRLPEGCVLVGIELCERAVELPSFRHPPACAYILGPEKGSLSPQAQALCTHIVKIPTRFCINLSLATALTLYDRTLCLGGYPERPLRPGGPDLAALEAWKALRVRNH</sequence>
<dbReference type="Pfam" id="PF00588">
    <property type="entry name" value="SpoU_methylase"/>
    <property type="match status" value="1"/>
</dbReference>
<dbReference type="CDD" id="cd18098">
    <property type="entry name" value="SpoU-like"/>
    <property type="match status" value="1"/>
</dbReference>
<dbReference type="GO" id="GO:0003723">
    <property type="term" value="F:RNA binding"/>
    <property type="evidence" value="ECO:0007669"/>
    <property type="project" value="InterPro"/>
</dbReference>
<gene>
    <name evidence="4" type="ORF">ENJ42_08270</name>
</gene>